<evidence type="ECO:0000313" key="7">
    <source>
        <dbReference type="EMBL" id="RDI72393.1"/>
    </source>
</evidence>
<dbReference type="GO" id="GO:0005840">
    <property type="term" value="C:ribosome"/>
    <property type="evidence" value="ECO:0007669"/>
    <property type="project" value="UniProtKB-KW"/>
</dbReference>
<evidence type="ECO:0000256" key="1">
    <source>
        <dbReference type="ARBA" id="ARBA00005257"/>
    </source>
</evidence>
<protein>
    <recommendedName>
        <fullName evidence="4 5">Small ribosomal subunit protein eS8</fullName>
    </recommendedName>
</protein>
<dbReference type="GO" id="GO:0003735">
    <property type="term" value="F:structural constituent of ribosome"/>
    <property type="evidence" value="ECO:0007669"/>
    <property type="project" value="InterPro"/>
</dbReference>
<reference evidence="9" key="2">
    <citation type="submission" date="2016-10" db="EMBL/GenBank/DDBJ databases">
        <authorList>
            <person name="Varghese N."/>
            <person name="Submissions S."/>
        </authorList>
    </citation>
    <scope>NUCLEOTIDE SEQUENCE [LARGE SCALE GENOMIC DNA]</scope>
    <source>
        <strain evidence="9">CGMCC 1.12397</strain>
    </source>
</reference>
<feature type="compositionally biased region" description="Basic residues" evidence="6">
    <location>
        <begin position="7"/>
        <end position="26"/>
    </location>
</feature>
<evidence type="ECO:0000256" key="5">
    <source>
        <dbReference type="HAMAP-Rule" id="MF_00029"/>
    </source>
</evidence>
<dbReference type="Gene3D" id="2.40.10.310">
    <property type="match status" value="1"/>
</dbReference>
<dbReference type="HAMAP" id="MF_00029">
    <property type="entry name" value="Ribosomal_eS8"/>
    <property type="match status" value="1"/>
</dbReference>
<feature type="region of interest" description="Disordered" evidence="6">
    <location>
        <begin position="1"/>
        <end position="50"/>
    </location>
</feature>
<organism evidence="8 9">
    <name type="scientific">Halopelagius longus</name>
    <dbReference type="NCBI Taxonomy" id="1236180"/>
    <lineage>
        <taxon>Archaea</taxon>
        <taxon>Methanobacteriati</taxon>
        <taxon>Methanobacteriota</taxon>
        <taxon>Stenosarchaea group</taxon>
        <taxon>Halobacteria</taxon>
        <taxon>Halobacteriales</taxon>
        <taxon>Haloferacaceae</taxon>
    </lineage>
</organism>
<accession>A0A1H0YBW2</accession>
<dbReference type="RefSeq" id="WP_092532479.1">
    <property type="nucleotide sequence ID" value="NZ_FNKQ01000001.1"/>
</dbReference>
<comment type="subunit">
    <text evidence="5">Part of the 30S ribosomal subunit.</text>
</comment>
<dbReference type="InterPro" id="IPR001047">
    <property type="entry name" value="Ribosomal_eS8"/>
</dbReference>
<name>A0A1H0YBW2_9EURY</name>
<gene>
    <name evidence="5" type="primary">rps8e</name>
    <name evidence="7" type="ORF">DWB78_12085</name>
    <name evidence="8" type="ORF">SAMN05216278_0530</name>
</gene>
<dbReference type="OrthoDB" id="372305at2157"/>
<evidence type="ECO:0000256" key="6">
    <source>
        <dbReference type="SAM" id="MobiDB-lite"/>
    </source>
</evidence>
<dbReference type="GO" id="GO:1990904">
    <property type="term" value="C:ribonucleoprotein complex"/>
    <property type="evidence" value="ECO:0007669"/>
    <property type="project" value="UniProtKB-KW"/>
</dbReference>
<dbReference type="InterPro" id="IPR022309">
    <property type="entry name" value="Ribosomal_Se8/biogenesis_NSA2"/>
</dbReference>
<sequence>MKDQGRSKRKRTGGRLRRSSNKKRYQLGREPTETTVGEPRFRTVDSRGNQKKVRALSTNVAQVADGDTVTEAEIENVVDNPANINYIRRNIITKGAILETSEGRARVTSRPGQDGQVNAVLVDEE</sequence>
<reference evidence="7 10" key="3">
    <citation type="submission" date="2018-07" db="EMBL/GenBank/DDBJ databases">
        <title>Genome sequence of extremly halophilic archaeon Halopelagius longus strain BC12-B1.</title>
        <authorList>
            <person name="Zhang X."/>
        </authorList>
    </citation>
    <scope>NUCLEOTIDE SEQUENCE [LARGE SCALE GENOMIC DNA]</scope>
    <source>
        <strain evidence="7 10">BC12-B1</strain>
    </source>
</reference>
<dbReference type="AlphaFoldDB" id="A0A1H0YBW2"/>
<dbReference type="GO" id="GO:0006412">
    <property type="term" value="P:translation"/>
    <property type="evidence" value="ECO:0007669"/>
    <property type="project" value="UniProtKB-UniRule"/>
</dbReference>
<keyword evidence="2 5" id="KW-0689">Ribosomal protein</keyword>
<comment type="similarity">
    <text evidence="1 5">Belongs to the eukaryotic ribosomal protein eS8 family.</text>
</comment>
<dbReference type="InterPro" id="IPR020919">
    <property type="entry name" value="Ribosomal_protein_eS8_arc"/>
</dbReference>
<dbReference type="PANTHER" id="PTHR10394">
    <property type="entry name" value="40S RIBOSOMAL PROTEIN S8"/>
    <property type="match status" value="1"/>
</dbReference>
<reference evidence="8" key="1">
    <citation type="submission" date="2016-10" db="EMBL/GenBank/DDBJ databases">
        <authorList>
            <person name="de Groot N.N."/>
        </authorList>
    </citation>
    <scope>NUCLEOTIDE SEQUENCE [LARGE SCALE GENOMIC DNA]</scope>
    <source>
        <strain evidence="8">CGMCC 1.12397</strain>
    </source>
</reference>
<evidence type="ECO:0000256" key="2">
    <source>
        <dbReference type="ARBA" id="ARBA00022980"/>
    </source>
</evidence>
<dbReference type="EMBL" id="QQST01000001">
    <property type="protein sequence ID" value="RDI72393.1"/>
    <property type="molecule type" value="Genomic_DNA"/>
</dbReference>
<evidence type="ECO:0000313" key="8">
    <source>
        <dbReference type="EMBL" id="SDQ12471.1"/>
    </source>
</evidence>
<dbReference type="CDD" id="cd11382">
    <property type="entry name" value="Ribosomal_S8e"/>
    <property type="match status" value="1"/>
</dbReference>
<keyword evidence="10" id="KW-1185">Reference proteome</keyword>
<proteinExistence type="inferred from homology"/>
<evidence type="ECO:0000256" key="3">
    <source>
        <dbReference type="ARBA" id="ARBA00023274"/>
    </source>
</evidence>
<dbReference type="Proteomes" id="UP000255421">
    <property type="component" value="Unassembled WGS sequence"/>
</dbReference>
<dbReference type="Pfam" id="PF01201">
    <property type="entry name" value="Ribosomal_S8e"/>
    <property type="match status" value="1"/>
</dbReference>
<evidence type="ECO:0000313" key="10">
    <source>
        <dbReference type="Proteomes" id="UP000255421"/>
    </source>
</evidence>
<dbReference type="Proteomes" id="UP000199289">
    <property type="component" value="Unassembled WGS sequence"/>
</dbReference>
<evidence type="ECO:0000313" key="9">
    <source>
        <dbReference type="Proteomes" id="UP000199289"/>
    </source>
</evidence>
<dbReference type="NCBIfam" id="TIGR00307">
    <property type="entry name" value="eS8"/>
    <property type="match status" value="1"/>
</dbReference>
<keyword evidence="3 5" id="KW-0687">Ribonucleoprotein</keyword>
<evidence type="ECO:0000256" key="4">
    <source>
        <dbReference type="ARBA" id="ARBA00035277"/>
    </source>
</evidence>
<dbReference type="EMBL" id="FNKQ01000001">
    <property type="protein sequence ID" value="SDQ12471.1"/>
    <property type="molecule type" value="Genomic_DNA"/>
</dbReference>